<gene>
    <name evidence="8" type="primary">ydiU</name>
    <name evidence="8" type="synonym">selO</name>
    <name evidence="10" type="ORF">CKO28_11620</name>
</gene>
<comment type="catalytic activity">
    <reaction evidence="8">
        <text>L-tyrosyl-[protein] + UTP = O-(5'-uridylyl)-L-tyrosyl-[protein] + diphosphate</text>
        <dbReference type="Rhea" id="RHEA:83887"/>
        <dbReference type="Rhea" id="RHEA-COMP:10136"/>
        <dbReference type="Rhea" id="RHEA-COMP:20238"/>
        <dbReference type="ChEBI" id="CHEBI:33019"/>
        <dbReference type="ChEBI" id="CHEBI:46398"/>
        <dbReference type="ChEBI" id="CHEBI:46858"/>
        <dbReference type="ChEBI" id="CHEBI:90602"/>
    </reaction>
</comment>
<evidence type="ECO:0000256" key="4">
    <source>
        <dbReference type="ARBA" id="ARBA00022723"/>
    </source>
</evidence>
<protein>
    <recommendedName>
        <fullName evidence="8">Protein nucleotidyltransferase YdiU</fullName>
        <ecNumber evidence="8">2.7.7.-</ecNumber>
    </recommendedName>
    <alternativeName>
        <fullName evidence="8">Protein adenylyltransferase YdiU</fullName>
        <ecNumber evidence="8">2.7.7.108</ecNumber>
    </alternativeName>
    <alternativeName>
        <fullName evidence="8">Protein uridylyltransferase YdiU</fullName>
        <ecNumber evidence="8">2.7.7.-</ecNumber>
    </alternativeName>
</protein>
<feature type="binding site" evidence="8">
    <location>
        <position position="109"/>
    </location>
    <ligand>
        <name>ATP</name>
        <dbReference type="ChEBI" id="CHEBI:30616"/>
    </ligand>
</feature>
<keyword evidence="11" id="KW-1185">Reference proteome</keyword>
<keyword evidence="3 8" id="KW-0548">Nucleotidyltransferase</keyword>
<name>A0ABS1DFF3_9PROT</name>
<keyword evidence="8" id="KW-0464">Manganese</keyword>
<comment type="function">
    <text evidence="8">Nucleotidyltransferase involved in the post-translational modification of proteins. It can catalyze the addition of adenosine monophosphate (AMP) or uridine monophosphate (UMP) to a protein, resulting in modifications known as AMPylation and UMPylation.</text>
</comment>
<feature type="binding site" evidence="8">
    <location>
        <position position="132"/>
    </location>
    <ligand>
        <name>ATP</name>
        <dbReference type="ChEBI" id="CHEBI:30616"/>
    </ligand>
</feature>
<comment type="catalytic activity">
    <reaction evidence="8">
        <text>L-tyrosyl-[protein] + ATP = O-(5'-adenylyl)-L-tyrosyl-[protein] + diphosphate</text>
        <dbReference type="Rhea" id="RHEA:54288"/>
        <dbReference type="Rhea" id="RHEA-COMP:10136"/>
        <dbReference type="Rhea" id="RHEA-COMP:13846"/>
        <dbReference type="ChEBI" id="CHEBI:30616"/>
        <dbReference type="ChEBI" id="CHEBI:33019"/>
        <dbReference type="ChEBI" id="CHEBI:46858"/>
        <dbReference type="ChEBI" id="CHEBI:83624"/>
        <dbReference type="EC" id="2.7.7.108"/>
    </reaction>
</comment>
<feature type="active site" description="Proton acceptor" evidence="8">
    <location>
        <position position="271"/>
    </location>
</feature>
<comment type="similarity">
    <text evidence="1 8">Belongs to the SELO family.</text>
</comment>
<evidence type="ECO:0000256" key="6">
    <source>
        <dbReference type="ARBA" id="ARBA00022840"/>
    </source>
</evidence>
<feature type="binding site" evidence="8">
    <location>
        <position position="281"/>
    </location>
    <ligand>
        <name>ATP</name>
        <dbReference type="ChEBI" id="CHEBI:30616"/>
    </ligand>
</feature>
<evidence type="ECO:0000313" key="10">
    <source>
        <dbReference type="EMBL" id="MBK1668676.1"/>
    </source>
</evidence>
<dbReference type="EMBL" id="NRRL01000028">
    <property type="protein sequence ID" value="MBK1668676.1"/>
    <property type="molecule type" value="Genomic_DNA"/>
</dbReference>
<dbReference type="InterPro" id="IPR003846">
    <property type="entry name" value="SelO"/>
</dbReference>
<evidence type="ECO:0000256" key="2">
    <source>
        <dbReference type="ARBA" id="ARBA00022679"/>
    </source>
</evidence>
<accession>A0ABS1DFF3</accession>
<evidence type="ECO:0000256" key="3">
    <source>
        <dbReference type="ARBA" id="ARBA00022695"/>
    </source>
</evidence>
<dbReference type="Proteomes" id="UP001296873">
    <property type="component" value="Unassembled WGS sequence"/>
</dbReference>
<feature type="binding site" evidence="8">
    <location>
        <position position="202"/>
    </location>
    <ligand>
        <name>ATP</name>
        <dbReference type="ChEBI" id="CHEBI:30616"/>
    </ligand>
</feature>
<evidence type="ECO:0000256" key="7">
    <source>
        <dbReference type="ARBA" id="ARBA00022842"/>
    </source>
</evidence>
<keyword evidence="2 8" id="KW-0808">Transferase</keyword>
<feature type="binding site" evidence="8">
    <location>
        <position position="281"/>
    </location>
    <ligand>
        <name>Mg(2+)</name>
        <dbReference type="ChEBI" id="CHEBI:18420"/>
    </ligand>
</feature>
<proteinExistence type="inferred from homology"/>
<comment type="catalytic activity">
    <reaction evidence="8">
        <text>L-seryl-[protein] + UTP = O-(5'-uridylyl)-L-seryl-[protein] + diphosphate</text>
        <dbReference type="Rhea" id="RHEA:64604"/>
        <dbReference type="Rhea" id="RHEA-COMP:9863"/>
        <dbReference type="Rhea" id="RHEA-COMP:16635"/>
        <dbReference type="ChEBI" id="CHEBI:29999"/>
        <dbReference type="ChEBI" id="CHEBI:33019"/>
        <dbReference type="ChEBI" id="CHEBI:46398"/>
        <dbReference type="ChEBI" id="CHEBI:156051"/>
    </reaction>
</comment>
<evidence type="ECO:0000256" key="8">
    <source>
        <dbReference type="HAMAP-Rule" id="MF_00692"/>
    </source>
</evidence>
<evidence type="ECO:0000313" key="11">
    <source>
        <dbReference type="Proteomes" id="UP001296873"/>
    </source>
</evidence>
<dbReference type="EC" id="2.7.7.108" evidence="8"/>
<feature type="binding site" evidence="8">
    <location>
        <position position="112"/>
    </location>
    <ligand>
        <name>ATP</name>
        <dbReference type="ChEBI" id="CHEBI:30616"/>
    </ligand>
</feature>
<comment type="catalytic activity">
    <reaction evidence="8">
        <text>L-histidyl-[protein] + UTP = N(tele)-(5'-uridylyl)-L-histidyl-[protein] + diphosphate</text>
        <dbReference type="Rhea" id="RHEA:83891"/>
        <dbReference type="Rhea" id="RHEA-COMP:9745"/>
        <dbReference type="Rhea" id="RHEA-COMP:20239"/>
        <dbReference type="ChEBI" id="CHEBI:29979"/>
        <dbReference type="ChEBI" id="CHEBI:33019"/>
        <dbReference type="ChEBI" id="CHEBI:46398"/>
        <dbReference type="ChEBI" id="CHEBI:233474"/>
    </reaction>
</comment>
<comment type="catalytic activity">
    <reaction evidence="8">
        <text>L-seryl-[protein] + ATP = 3-O-(5'-adenylyl)-L-seryl-[protein] + diphosphate</text>
        <dbReference type="Rhea" id="RHEA:58120"/>
        <dbReference type="Rhea" id="RHEA-COMP:9863"/>
        <dbReference type="Rhea" id="RHEA-COMP:15073"/>
        <dbReference type="ChEBI" id="CHEBI:29999"/>
        <dbReference type="ChEBI" id="CHEBI:30616"/>
        <dbReference type="ChEBI" id="CHEBI:33019"/>
        <dbReference type="ChEBI" id="CHEBI:142516"/>
        <dbReference type="EC" id="2.7.7.108"/>
    </reaction>
</comment>
<dbReference type="HAMAP" id="MF_00692">
    <property type="entry name" value="SelO"/>
    <property type="match status" value="1"/>
</dbReference>
<reference evidence="10 11" key="1">
    <citation type="journal article" date="2020" name="Microorganisms">
        <title>Osmotic Adaptation and Compatible Solute Biosynthesis of Phototrophic Bacteria as Revealed from Genome Analyses.</title>
        <authorList>
            <person name="Imhoff J.F."/>
            <person name="Rahn T."/>
            <person name="Kunzel S."/>
            <person name="Keller A."/>
            <person name="Neulinger S.C."/>
        </authorList>
    </citation>
    <scope>NUCLEOTIDE SEQUENCE [LARGE SCALE GENOMIC DNA]</scope>
    <source>
        <strain evidence="10 11">DSM 9895</strain>
    </source>
</reference>
<comment type="cofactor">
    <cofactor evidence="8">
        <name>Mg(2+)</name>
        <dbReference type="ChEBI" id="CHEBI:18420"/>
    </cofactor>
    <cofactor evidence="8">
        <name>Mn(2+)</name>
        <dbReference type="ChEBI" id="CHEBI:29035"/>
    </cofactor>
</comment>
<dbReference type="PANTHER" id="PTHR32057">
    <property type="entry name" value="PROTEIN ADENYLYLTRANSFERASE SELO, MITOCHONDRIAL"/>
    <property type="match status" value="1"/>
</dbReference>
<dbReference type="PANTHER" id="PTHR32057:SF14">
    <property type="entry name" value="PROTEIN ADENYLYLTRANSFERASE SELO, MITOCHONDRIAL"/>
    <property type="match status" value="1"/>
</dbReference>
<dbReference type="EC" id="2.7.7.-" evidence="8"/>
<evidence type="ECO:0000256" key="1">
    <source>
        <dbReference type="ARBA" id="ARBA00009747"/>
    </source>
</evidence>
<comment type="caution">
    <text evidence="10">The sequence shown here is derived from an EMBL/GenBank/DDBJ whole genome shotgun (WGS) entry which is preliminary data.</text>
</comment>
<dbReference type="RefSeq" id="WP_200340998.1">
    <property type="nucleotide sequence ID" value="NZ_NRRL01000028.1"/>
</dbReference>
<feature type="binding site" evidence="8">
    <location>
        <position position="144"/>
    </location>
    <ligand>
        <name>ATP</name>
        <dbReference type="ChEBI" id="CHEBI:30616"/>
    </ligand>
</feature>
<dbReference type="Pfam" id="PF02696">
    <property type="entry name" value="SelO"/>
    <property type="match status" value="1"/>
</dbReference>
<keyword evidence="6 8" id="KW-0067">ATP-binding</keyword>
<comment type="catalytic activity">
    <reaction evidence="8">
        <text>L-threonyl-[protein] + ATP = 3-O-(5'-adenylyl)-L-threonyl-[protein] + diphosphate</text>
        <dbReference type="Rhea" id="RHEA:54292"/>
        <dbReference type="Rhea" id="RHEA-COMP:11060"/>
        <dbReference type="Rhea" id="RHEA-COMP:13847"/>
        <dbReference type="ChEBI" id="CHEBI:30013"/>
        <dbReference type="ChEBI" id="CHEBI:30616"/>
        <dbReference type="ChEBI" id="CHEBI:33019"/>
        <dbReference type="ChEBI" id="CHEBI:138113"/>
        <dbReference type="EC" id="2.7.7.108"/>
    </reaction>
</comment>
<evidence type="ECO:0000256" key="9">
    <source>
        <dbReference type="SAM" id="MobiDB-lite"/>
    </source>
</evidence>
<keyword evidence="7 8" id="KW-0460">Magnesium</keyword>
<organism evidence="10 11">
    <name type="scientific">Rhodovibrio sodomensis</name>
    <dbReference type="NCBI Taxonomy" id="1088"/>
    <lineage>
        <taxon>Bacteria</taxon>
        <taxon>Pseudomonadati</taxon>
        <taxon>Pseudomonadota</taxon>
        <taxon>Alphaproteobacteria</taxon>
        <taxon>Rhodospirillales</taxon>
        <taxon>Rhodovibrionaceae</taxon>
        <taxon>Rhodovibrio</taxon>
    </lineage>
</organism>
<dbReference type="NCBIfam" id="NF000658">
    <property type="entry name" value="PRK00029.1"/>
    <property type="match status" value="1"/>
</dbReference>
<feature type="region of interest" description="Disordered" evidence="9">
    <location>
        <begin position="1"/>
        <end position="23"/>
    </location>
</feature>
<feature type="binding site" evidence="8">
    <location>
        <position position="111"/>
    </location>
    <ligand>
        <name>ATP</name>
        <dbReference type="ChEBI" id="CHEBI:30616"/>
    </ligand>
</feature>
<feature type="binding site" evidence="8">
    <location>
        <position position="272"/>
    </location>
    <ligand>
        <name>Mg(2+)</name>
        <dbReference type="ChEBI" id="CHEBI:18420"/>
    </ligand>
</feature>
<keyword evidence="4 8" id="KW-0479">Metal-binding</keyword>
<sequence length="513" mass="56414">MALSDAQPAGPADRTQDGARDRPDVFGFETSYARLPERFYARVQPAQVRDPKFLRVNGTLARELGLDPDQLETDAALQVFAGNRVPESADPIAQAYAGHQFGNWVPQLGDGRAVLLGELTDRNGVKRDVQLKGAGKTPFSRMGDGRAALFPVVAEYLGSEAMAALGVPTTRALAMVTTGERVIREDIRPGGVIARVATSHVRVGTFEYFARNGDQQGVKQLADYVLDRHYPELKAADSPYAALLQEVTRRTGDLVAQWMLVGFIHGVMNTDNVSIVGETIDYGPFAWMDSYHPAACFSAVDMGGRYAFNQQPQMAHWNLCRFAETLLPLLSEDTEQGKQAAYDALGAFEPAFDARFNAGLRAKIGLQTEQEGDVDLALDLLRRMAEESADFTLTFRRLSDADGADTGHDEQLRALFRDPASFDAWAQQWRPRLAREARADSDRKAAMRAVNPAFVLRKHHVYRAYDGILAGDHSPLDALLTVLAEPFADHPEHADLAQPPAQNEIVRNTFCGT</sequence>
<feature type="binding site" evidence="8">
    <location>
        <position position="145"/>
    </location>
    <ligand>
        <name>ATP</name>
        <dbReference type="ChEBI" id="CHEBI:30616"/>
    </ligand>
</feature>
<feature type="compositionally biased region" description="Basic and acidic residues" evidence="9">
    <location>
        <begin position="14"/>
        <end position="23"/>
    </location>
</feature>
<keyword evidence="5 8" id="KW-0547">Nucleotide-binding</keyword>
<feature type="binding site" evidence="8">
    <location>
        <position position="195"/>
    </location>
    <ligand>
        <name>ATP</name>
        <dbReference type="ChEBI" id="CHEBI:30616"/>
    </ligand>
</feature>
<evidence type="ECO:0000256" key="5">
    <source>
        <dbReference type="ARBA" id="ARBA00022741"/>
    </source>
</evidence>